<gene>
    <name evidence="1" type="ORF">STAS_17632</name>
</gene>
<sequence length="142" mass="15445">MPRRNRTEKSFQTGIQRQLRIDPFHNTVHRKIFRASNFRNSPVRIRGPAHIHDPLVGLEFTSVPVVAGVENKDVEFVNKPEACGPVVEDCGVGGGKTVGPAVGPEGTAGFDKPVFVAHIEDVGTFLSTCRHAHQGLELLAAE</sequence>
<name>A0A5A7Q6R0_STRAF</name>
<organism evidence="1 2">
    <name type="scientific">Striga asiatica</name>
    <name type="common">Asiatic witchweed</name>
    <name type="synonym">Buchnera asiatica</name>
    <dbReference type="NCBI Taxonomy" id="4170"/>
    <lineage>
        <taxon>Eukaryota</taxon>
        <taxon>Viridiplantae</taxon>
        <taxon>Streptophyta</taxon>
        <taxon>Embryophyta</taxon>
        <taxon>Tracheophyta</taxon>
        <taxon>Spermatophyta</taxon>
        <taxon>Magnoliopsida</taxon>
        <taxon>eudicotyledons</taxon>
        <taxon>Gunneridae</taxon>
        <taxon>Pentapetalae</taxon>
        <taxon>asterids</taxon>
        <taxon>lamiids</taxon>
        <taxon>Lamiales</taxon>
        <taxon>Orobanchaceae</taxon>
        <taxon>Buchnereae</taxon>
        <taxon>Striga</taxon>
    </lineage>
</organism>
<dbReference type="Proteomes" id="UP000325081">
    <property type="component" value="Unassembled WGS sequence"/>
</dbReference>
<reference evidence="2" key="1">
    <citation type="journal article" date="2019" name="Curr. Biol.">
        <title>Genome Sequence of Striga asiatica Provides Insight into the Evolution of Plant Parasitism.</title>
        <authorList>
            <person name="Yoshida S."/>
            <person name="Kim S."/>
            <person name="Wafula E.K."/>
            <person name="Tanskanen J."/>
            <person name="Kim Y.M."/>
            <person name="Honaas L."/>
            <person name="Yang Z."/>
            <person name="Spallek T."/>
            <person name="Conn C.E."/>
            <person name="Ichihashi Y."/>
            <person name="Cheong K."/>
            <person name="Cui S."/>
            <person name="Der J.P."/>
            <person name="Gundlach H."/>
            <person name="Jiao Y."/>
            <person name="Hori C."/>
            <person name="Ishida J.K."/>
            <person name="Kasahara H."/>
            <person name="Kiba T."/>
            <person name="Kim M.S."/>
            <person name="Koo N."/>
            <person name="Laohavisit A."/>
            <person name="Lee Y.H."/>
            <person name="Lumba S."/>
            <person name="McCourt P."/>
            <person name="Mortimer J.C."/>
            <person name="Mutuku J.M."/>
            <person name="Nomura T."/>
            <person name="Sasaki-Sekimoto Y."/>
            <person name="Seto Y."/>
            <person name="Wang Y."/>
            <person name="Wakatake T."/>
            <person name="Sakakibara H."/>
            <person name="Demura T."/>
            <person name="Yamaguchi S."/>
            <person name="Yoneyama K."/>
            <person name="Manabe R.I."/>
            <person name="Nelson D.C."/>
            <person name="Schulman A.H."/>
            <person name="Timko M.P."/>
            <person name="dePamphilis C.W."/>
            <person name="Choi D."/>
            <person name="Shirasu K."/>
        </authorList>
    </citation>
    <scope>NUCLEOTIDE SEQUENCE [LARGE SCALE GENOMIC DNA]</scope>
    <source>
        <strain evidence="2">cv. UVA1</strain>
    </source>
</reference>
<evidence type="ECO:0000313" key="1">
    <source>
        <dbReference type="EMBL" id="GER40929.1"/>
    </source>
</evidence>
<evidence type="ECO:0000313" key="2">
    <source>
        <dbReference type="Proteomes" id="UP000325081"/>
    </source>
</evidence>
<comment type="caution">
    <text evidence="1">The sequence shown here is derived from an EMBL/GenBank/DDBJ whole genome shotgun (WGS) entry which is preliminary data.</text>
</comment>
<accession>A0A5A7Q6R0</accession>
<dbReference type="AlphaFoldDB" id="A0A5A7Q6R0"/>
<proteinExistence type="predicted"/>
<keyword evidence="2" id="KW-1185">Reference proteome</keyword>
<protein>
    <submittedName>
        <fullName evidence="1">V-type ATP synthase alpha chain</fullName>
    </submittedName>
</protein>
<dbReference type="EMBL" id="BKCP01006027">
    <property type="protein sequence ID" value="GER40929.1"/>
    <property type="molecule type" value="Genomic_DNA"/>
</dbReference>